<dbReference type="EMBL" id="JABELD010000026">
    <property type="protein sequence ID" value="MBU2737966.1"/>
    <property type="molecule type" value="Genomic_DNA"/>
</dbReference>
<protein>
    <submittedName>
        <fullName evidence="2">Transposase family protein</fullName>
    </submittedName>
</protein>
<evidence type="ECO:0000259" key="1">
    <source>
        <dbReference type="Pfam" id="PF13542"/>
    </source>
</evidence>
<dbReference type="Pfam" id="PF13542">
    <property type="entry name" value="HTH_Tnp_ISL3"/>
    <property type="match status" value="1"/>
</dbReference>
<dbReference type="Proteomes" id="UP001197028">
    <property type="component" value="Unassembled WGS sequence"/>
</dbReference>
<organism evidence="2 3">
    <name type="scientific">Acidithiobacillus concretivorus</name>
    <dbReference type="NCBI Taxonomy" id="3063952"/>
    <lineage>
        <taxon>Bacteria</taxon>
        <taxon>Pseudomonadati</taxon>
        <taxon>Pseudomonadota</taxon>
        <taxon>Acidithiobacillia</taxon>
        <taxon>Acidithiobacillales</taxon>
        <taxon>Acidithiobacillaceae</taxon>
        <taxon>Acidithiobacillus</taxon>
    </lineage>
</organism>
<comment type="caution">
    <text evidence="2">The sequence shown here is derived from an EMBL/GenBank/DDBJ whole genome shotgun (WGS) entry which is preliminary data.</text>
</comment>
<proteinExistence type="predicted"/>
<accession>A0ABS5ZMT9</accession>
<evidence type="ECO:0000313" key="3">
    <source>
        <dbReference type="Proteomes" id="UP001197028"/>
    </source>
</evidence>
<evidence type="ECO:0000313" key="2">
    <source>
        <dbReference type="EMBL" id="MBU2737966.1"/>
    </source>
</evidence>
<gene>
    <name evidence="2" type="ORF">HJG40_03940</name>
</gene>
<dbReference type="RefSeq" id="WP_226857090.1">
    <property type="nucleotide sequence ID" value="NZ_JABELD010000026.1"/>
</dbReference>
<reference evidence="2 3" key="1">
    <citation type="journal article" date="2021" name="ISME J.">
        <title>Genomic evolution of the class Acidithiobacillia: deep-branching Proteobacteria living in extreme acidic conditions.</title>
        <authorList>
            <person name="Moya-Beltran A."/>
            <person name="Beard S."/>
            <person name="Rojas-Villalobos C."/>
            <person name="Issotta F."/>
            <person name="Gallardo Y."/>
            <person name="Ulloa R."/>
            <person name="Giaveno A."/>
            <person name="Degli Esposti M."/>
            <person name="Johnson D.B."/>
            <person name="Quatrini R."/>
        </authorList>
    </citation>
    <scope>NUCLEOTIDE SEQUENCE [LARGE SCALE GENOMIC DNA]</scope>
    <source>
        <strain evidence="2 3">ATCC 19703</strain>
    </source>
</reference>
<feature type="domain" description="Transposase IS204/IS1001/IS1096/IS1165 helix-turn-helix" evidence="1">
    <location>
        <begin position="25"/>
        <end position="73"/>
    </location>
</feature>
<name>A0ABS5ZMT9_9PROT</name>
<keyword evidence="3" id="KW-1185">Reference proteome</keyword>
<sequence>MNKRVGLYVNARRFICRDCGKTFMETLPEVDSKRRMTERRARWIGPHSLLHTFTSVAEEIGITEGTVRNIAHDCCKRLDKSQFAGIQCALQSEFALAGAL</sequence>
<dbReference type="InterPro" id="IPR032877">
    <property type="entry name" value="Transposase_HTH"/>
</dbReference>